<keyword evidence="5 10" id="KW-0547">Nucleotide-binding</keyword>
<dbReference type="SMART" id="SM00220">
    <property type="entry name" value="S_TKc"/>
    <property type="match status" value="1"/>
</dbReference>
<evidence type="ECO:0000256" key="2">
    <source>
        <dbReference type="ARBA" id="ARBA00012513"/>
    </source>
</evidence>
<comment type="similarity">
    <text evidence="1">Belongs to the protein kinase superfamily. NEK Ser/Thr protein kinase family. NIMA subfamily.</text>
</comment>
<accession>Q22Z70</accession>
<dbReference type="PANTHER" id="PTHR44899">
    <property type="entry name" value="CAMK FAMILY PROTEIN KINASE"/>
    <property type="match status" value="1"/>
</dbReference>
<proteinExistence type="inferred from homology"/>
<dbReference type="KEGG" id="tet:TTHERM_00113010"/>
<evidence type="ECO:0000256" key="1">
    <source>
        <dbReference type="ARBA" id="ARBA00010886"/>
    </source>
</evidence>
<comment type="catalytic activity">
    <reaction evidence="8">
        <text>L-threonyl-[protein] + ATP = O-phospho-L-threonyl-[protein] + ADP + H(+)</text>
        <dbReference type="Rhea" id="RHEA:46608"/>
        <dbReference type="Rhea" id="RHEA-COMP:11060"/>
        <dbReference type="Rhea" id="RHEA-COMP:11605"/>
        <dbReference type="ChEBI" id="CHEBI:15378"/>
        <dbReference type="ChEBI" id="CHEBI:30013"/>
        <dbReference type="ChEBI" id="CHEBI:30616"/>
        <dbReference type="ChEBI" id="CHEBI:61977"/>
        <dbReference type="ChEBI" id="CHEBI:456216"/>
        <dbReference type="EC" id="2.7.11.1"/>
    </reaction>
</comment>
<keyword evidence="13" id="KW-1185">Reference proteome</keyword>
<dbReference type="AlphaFoldDB" id="Q22Z70"/>
<protein>
    <recommendedName>
        <fullName evidence="2">non-specific serine/threonine protein kinase</fullName>
        <ecNumber evidence="2">2.7.11.1</ecNumber>
    </recommendedName>
</protein>
<evidence type="ECO:0000259" key="11">
    <source>
        <dbReference type="PROSITE" id="PS50011"/>
    </source>
</evidence>
<dbReference type="HOGENOM" id="CLU_1362826_0_0_1"/>
<evidence type="ECO:0000256" key="7">
    <source>
        <dbReference type="ARBA" id="ARBA00022840"/>
    </source>
</evidence>
<dbReference type="PROSITE" id="PS00107">
    <property type="entry name" value="PROTEIN_KINASE_ATP"/>
    <property type="match status" value="1"/>
</dbReference>
<dbReference type="InterPro" id="IPR017441">
    <property type="entry name" value="Protein_kinase_ATP_BS"/>
</dbReference>
<dbReference type="InterPro" id="IPR000719">
    <property type="entry name" value="Prot_kinase_dom"/>
</dbReference>
<dbReference type="Pfam" id="PF00069">
    <property type="entry name" value="Pkinase"/>
    <property type="match status" value="1"/>
</dbReference>
<evidence type="ECO:0000256" key="10">
    <source>
        <dbReference type="PROSITE-ProRule" id="PRU10141"/>
    </source>
</evidence>
<keyword evidence="6 12" id="KW-0418">Kinase</keyword>
<dbReference type="GO" id="GO:0004674">
    <property type="term" value="F:protein serine/threonine kinase activity"/>
    <property type="evidence" value="ECO:0007669"/>
    <property type="project" value="UniProtKB-KW"/>
</dbReference>
<evidence type="ECO:0000313" key="13">
    <source>
        <dbReference type="Proteomes" id="UP000009168"/>
    </source>
</evidence>
<feature type="domain" description="Protein kinase" evidence="11">
    <location>
        <begin position="10"/>
        <end position="170"/>
    </location>
</feature>
<dbReference type="FunFam" id="3.30.200.20:FF:000097">
    <property type="entry name" value="Probable serine/threonine-protein kinase nek1"/>
    <property type="match status" value="1"/>
</dbReference>
<dbReference type="GO" id="GO:0005524">
    <property type="term" value="F:ATP binding"/>
    <property type="evidence" value="ECO:0007669"/>
    <property type="project" value="UniProtKB-UniRule"/>
</dbReference>
<evidence type="ECO:0000313" key="12">
    <source>
        <dbReference type="EMBL" id="EAR90451.2"/>
    </source>
</evidence>
<reference evidence="13" key="1">
    <citation type="journal article" date="2006" name="PLoS Biol.">
        <title>Macronuclear genome sequence of the ciliate Tetrahymena thermophila, a model eukaryote.</title>
        <authorList>
            <person name="Eisen J.A."/>
            <person name="Coyne R.S."/>
            <person name="Wu M."/>
            <person name="Wu D."/>
            <person name="Thiagarajan M."/>
            <person name="Wortman J.R."/>
            <person name="Badger J.H."/>
            <person name="Ren Q."/>
            <person name="Amedeo P."/>
            <person name="Jones K.M."/>
            <person name="Tallon L.J."/>
            <person name="Delcher A.L."/>
            <person name="Salzberg S.L."/>
            <person name="Silva J.C."/>
            <person name="Haas B.J."/>
            <person name="Majoros W.H."/>
            <person name="Farzad M."/>
            <person name="Carlton J.M."/>
            <person name="Smith R.K. Jr."/>
            <person name="Garg J."/>
            <person name="Pearlman R.E."/>
            <person name="Karrer K.M."/>
            <person name="Sun L."/>
            <person name="Manning G."/>
            <person name="Elde N.C."/>
            <person name="Turkewitz A.P."/>
            <person name="Asai D.J."/>
            <person name="Wilkes D.E."/>
            <person name="Wang Y."/>
            <person name="Cai H."/>
            <person name="Collins K."/>
            <person name="Stewart B.A."/>
            <person name="Lee S.R."/>
            <person name="Wilamowska K."/>
            <person name="Weinberg Z."/>
            <person name="Ruzzo W.L."/>
            <person name="Wloga D."/>
            <person name="Gaertig J."/>
            <person name="Frankel J."/>
            <person name="Tsao C.-C."/>
            <person name="Gorovsky M.A."/>
            <person name="Keeling P.J."/>
            <person name="Waller R.F."/>
            <person name="Patron N.J."/>
            <person name="Cherry J.M."/>
            <person name="Stover N.A."/>
            <person name="Krieger C.J."/>
            <person name="del Toro C."/>
            <person name="Ryder H.F."/>
            <person name="Williamson S.C."/>
            <person name="Barbeau R.A."/>
            <person name="Hamilton E.P."/>
            <person name="Orias E."/>
        </authorList>
    </citation>
    <scope>NUCLEOTIDE SEQUENCE [LARGE SCALE GENOMIC DNA]</scope>
    <source>
        <strain evidence="13">SB210</strain>
    </source>
</reference>
<gene>
    <name evidence="12" type="ORF">TTHERM_00113010</name>
</gene>
<evidence type="ECO:0000256" key="3">
    <source>
        <dbReference type="ARBA" id="ARBA00022527"/>
    </source>
</evidence>
<dbReference type="SUPFAM" id="SSF56112">
    <property type="entry name" value="Protein kinase-like (PK-like)"/>
    <property type="match status" value="1"/>
</dbReference>
<evidence type="ECO:0000256" key="4">
    <source>
        <dbReference type="ARBA" id="ARBA00022679"/>
    </source>
</evidence>
<keyword evidence="4" id="KW-0808">Transferase</keyword>
<dbReference type="RefSeq" id="XP_001010696.2">
    <property type="nucleotide sequence ID" value="XM_001010696.2"/>
</dbReference>
<dbReference type="PROSITE" id="PS50011">
    <property type="entry name" value="PROTEIN_KINASE_DOM"/>
    <property type="match status" value="1"/>
</dbReference>
<dbReference type="GeneID" id="7843562"/>
<evidence type="ECO:0000256" key="9">
    <source>
        <dbReference type="ARBA" id="ARBA00048679"/>
    </source>
</evidence>
<dbReference type="EC" id="2.7.11.1" evidence="2"/>
<dbReference type="OrthoDB" id="248923at2759"/>
<organism evidence="12 13">
    <name type="scientific">Tetrahymena thermophila (strain SB210)</name>
    <dbReference type="NCBI Taxonomy" id="312017"/>
    <lineage>
        <taxon>Eukaryota</taxon>
        <taxon>Sar</taxon>
        <taxon>Alveolata</taxon>
        <taxon>Ciliophora</taxon>
        <taxon>Intramacronucleata</taxon>
        <taxon>Oligohymenophorea</taxon>
        <taxon>Hymenostomatida</taxon>
        <taxon>Tetrahymenina</taxon>
        <taxon>Tetrahymenidae</taxon>
        <taxon>Tetrahymena</taxon>
    </lineage>
</organism>
<name>Q22Z70_TETTS</name>
<dbReference type="InterPro" id="IPR051131">
    <property type="entry name" value="NEK_Ser/Thr_kinase_NIMA"/>
</dbReference>
<dbReference type="InParanoid" id="Q22Z70"/>
<comment type="catalytic activity">
    <reaction evidence="9">
        <text>L-seryl-[protein] + ATP = O-phospho-L-seryl-[protein] + ADP + H(+)</text>
        <dbReference type="Rhea" id="RHEA:17989"/>
        <dbReference type="Rhea" id="RHEA-COMP:9863"/>
        <dbReference type="Rhea" id="RHEA-COMP:11604"/>
        <dbReference type="ChEBI" id="CHEBI:15378"/>
        <dbReference type="ChEBI" id="CHEBI:29999"/>
        <dbReference type="ChEBI" id="CHEBI:30616"/>
        <dbReference type="ChEBI" id="CHEBI:83421"/>
        <dbReference type="ChEBI" id="CHEBI:456216"/>
        <dbReference type="EC" id="2.7.11.1"/>
    </reaction>
</comment>
<dbReference type="EMBL" id="GG662798">
    <property type="protein sequence ID" value="EAR90451.2"/>
    <property type="molecule type" value="Genomic_DNA"/>
</dbReference>
<evidence type="ECO:0000256" key="8">
    <source>
        <dbReference type="ARBA" id="ARBA00047899"/>
    </source>
</evidence>
<dbReference type="InterPro" id="IPR011009">
    <property type="entry name" value="Kinase-like_dom_sf"/>
</dbReference>
<dbReference type="PANTHER" id="PTHR44899:SF3">
    <property type="entry name" value="SERINE_THREONINE-PROTEIN KINASE NEK1"/>
    <property type="match status" value="1"/>
</dbReference>
<sequence length="170" mass="19924">MKQQNQAQDYKKIKLLGQGTYGKAFLVERKSDGLKCVIKQIEMSHMTEEERKEAQKEANILQMLNHHNIIKYHEQYKTKKGRLCIVMDYAEEKLVKNNRIKTNFSHIFTHFNLKRTSFKIKNVLIASNTLHICGNFSIEFSLILKKLHILQQQFPTLIKVASLPFAYSLI</sequence>
<keyword evidence="3" id="KW-0723">Serine/threonine-protein kinase</keyword>
<dbReference type="Proteomes" id="UP000009168">
    <property type="component" value="Unassembled WGS sequence"/>
</dbReference>
<keyword evidence="7 10" id="KW-0067">ATP-binding</keyword>
<feature type="binding site" evidence="10">
    <location>
        <position position="39"/>
    </location>
    <ligand>
        <name>ATP</name>
        <dbReference type="ChEBI" id="CHEBI:30616"/>
    </ligand>
</feature>
<evidence type="ECO:0000256" key="6">
    <source>
        <dbReference type="ARBA" id="ARBA00022777"/>
    </source>
</evidence>
<dbReference type="Gene3D" id="3.30.200.20">
    <property type="entry name" value="Phosphorylase Kinase, domain 1"/>
    <property type="match status" value="1"/>
</dbReference>
<evidence type="ECO:0000256" key="5">
    <source>
        <dbReference type="ARBA" id="ARBA00022741"/>
    </source>
</evidence>